<dbReference type="GO" id="GO:0005886">
    <property type="term" value="C:plasma membrane"/>
    <property type="evidence" value="ECO:0007669"/>
    <property type="project" value="UniProtKB-SubCell"/>
</dbReference>
<evidence type="ECO:0000256" key="2">
    <source>
        <dbReference type="ARBA" id="ARBA00004382"/>
    </source>
</evidence>
<keyword evidence="10" id="KW-1003">Cell membrane</keyword>
<dbReference type="Proteomes" id="UP000194474">
    <property type="component" value="Unassembled WGS sequence"/>
</dbReference>
<sequence length="188" mass="20431">MADTTSPTLPMNNGRSNKRTATILGGLALGMVGLAFASVPLYQLFCQVTGFGGTTQVATDNPKGVIAREMKVRFDVNIDPALDWTVKPAAPITDQIGRVDTVNYIATNHSDKPVTGQAIFNVVPEKAGLYFNKIECFCFTEQTLQPGETVEMPIVFFVDPDLADNHELNTIKEITLSYTFYASDSEGS</sequence>
<organism evidence="12 13">
    <name type="scientific">Devosia lucknowensis</name>
    <dbReference type="NCBI Taxonomy" id="1096929"/>
    <lineage>
        <taxon>Bacteria</taxon>
        <taxon>Pseudomonadati</taxon>
        <taxon>Pseudomonadota</taxon>
        <taxon>Alphaproteobacteria</taxon>
        <taxon>Hyphomicrobiales</taxon>
        <taxon>Devosiaceae</taxon>
        <taxon>Devosia</taxon>
    </lineage>
</organism>
<dbReference type="RefSeq" id="WP_244557404.1">
    <property type="nucleotide sequence ID" value="NZ_FXWK01000001.1"/>
</dbReference>
<dbReference type="NCBIfam" id="NF003465">
    <property type="entry name" value="PRK05089.1"/>
    <property type="match status" value="1"/>
</dbReference>
<keyword evidence="6 10" id="KW-0735">Signal-anchor</keyword>
<accession>A0A1Y6EAQ7</accession>
<evidence type="ECO:0000256" key="6">
    <source>
        <dbReference type="ARBA" id="ARBA00022968"/>
    </source>
</evidence>
<keyword evidence="13" id="KW-1185">Reference proteome</keyword>
<gene>
    <name evidence="10" type="primary">ctaG</name>
    <name evidence="12" type="ORF">SAMN06295905_0262</name>
</gene>
<evidence type="ECO:0000256" key="10">
    <source>
        <dbReference type="HAMAP-Rule" id="MF_00155"/>
    </source>
</evidence>
<dbReference type="PIRSF" id="PIRSF005413">
    <property type="entry name" value="COX11"/>
    <property type="match status" value="1"/>
</dbReference>
<dbReference type="GO" id="GO:0008535">
    <property type="term" value="P:respiratory chain complex IV assembly"/>
    <property type="evidence" value="ECO:0007669"/>
    <property type="project" value="UniProtKB-UniRule"/>
</dbReference>
<dbReference type="Gene3D" id="2.60.370.10">
    <property type="entry name" value="Ctag/Cox11"/>
    <property type="match status" value="1"/>
</dbReference>
<evidence type="ECO:0000256" key="9">
    <source>
        <dbReference type="ARBA" id="ARBA00023136"/>
    </source>
</evidence>
<evidence type="ECO:0000313" key="12">
    <source>
        <dbReference type="EMBL" id="SMQ59657.1"/>
    </source>
</evidence>
<keyword evidence="5 10" id="KW-0812">Transmembrane</keyword>
<evidence type="ECO:0000256" key="5">
    <source>
        <dbReference type="ARBA" id="ARBA00022692"/>
    </source>
</evidence>
<evidence type="ECO:0000256" key="4">
    <source>
        <dbReference type="ARBA" id="ARBA00015384"/>
    </source>
</evidence>
<comment type="subcellular location">
    <subcellularLocation>
        <location evidence="2 10">Cell inner membrane</location>
        <topology evidence="2 10">Single-pass type II membrane protein</topology>
        <orientation evidence="2 10">Periplasmic side</orientation>
    </subcellularLocation>
</comment>
<protein>
    <recommendedName>
        <fullName evidence="4 10">Cytochrome c oxidase assembly protein CtaG</fullName>
    </recommendedName>
</protein>
<dbReference type="FunFam" id="2.60.370.10:FF:000001">
    <property type="entry name" value="COX11 cytochrome c oxidase assembly homolog"/>
    <property type="match status" value="1"/>
</dbReference>
<comment type="similarity">
    <text evidence="3 10">Belongs to the COX11/CtaG family.</text>
</comment>
<proteinExistence type="inferred from homology"/>
<evidence type="ECO:0000256" key="7">
    <source>
        <dbReference type="ARBA" id="ARBA00022989"/>
    </source>
</evidence>
<dbReference type="EMBL" id="FXWK01000001">
    <property type="protein sequence ID" value="SMQ59657.1"/>
    <property type="molecule type" value="Genomic_DNA"/>
</dbReference>
<feature type="topological domain" description="Periplasmic" evidence="10">
    <location>
        <begin position="39"/>
        <end position="188"/>
    </location>
</feature>
<dbReference type="SUPFAM" id="SSF110111">
    <property type="entry name" value="Ctag/Cox11"/>
    <property type="match status" value="1"/>
</dbReference>
<keyword evidence="8 10" id="KW-0186">Copper</keyword>
<feature type="topological domain" description="Cytoplasmic" evidence="10">
    <location>
        <begin position="1"/>
        <end position="15"/>
    </location>
</feature>
<evidence type="ECO:0000313" key="13">
    <source>
        <dbReference type="Proteomes" id="UP000194474"/>
    </source>
</evidence>
<evidence type="ECO:0000256" key="8">
    <source>
        <dbReference type="ARBA" id="ARBA00023008"/>
    </source>
</evidence>
<reference evidence="13" key="1">
    <citation type="submission" date="2017-04" db="EMBL/GenBank/DDBJ databases">
        <authorList>
            <person name="Varghese N."/>
            <person name="Submissions S."/>
        </authorList>
    </citation>
    <scope>NUCLEOTIDE SEQUENCE [LARGE SCALE GENOMIC DNA]</scope>
</reference>
<dbReference type="InterPro" id="IPR023471">
    <property type="entry name" value="CtaG/Cox11_dom_sf"/>
</dbReference>
<dbReference type="InterPro" id="IPR007533">
    <property type="entry name" value="Cyt_c_oxidase_assmbl_CtaG"/>
</dbReference>
<dbReference type="PANTHER" id="PTHR21320:SF3">
    <property type="entry name" value="CYTOCHROME C OXIDASE ASSEMBLY PROTEIN COX11, MITOCHONDRIAL-RELATED"/>
    <property type="match status" value="1"/>
</dbReference>
<evidence type="ECO:0000256" key="11">
    <source>
        <dbReference type="SAM" id="Phobius"/>
    </source>
</evidence>
<feature type="transmembrane region" description="Helical" evidence="11">
    <location>
        <begin position="21"/>
        <end position="42"/>
    </location>
</feature>
<dbReference type="Pfam" id="PF04442">
    <property type="entry name" value="CtaG_Cox11"/>
    <property type="match status" value="1"/>
</dbReference>
<dbReference type="PANTHER" id="PTHR21320">
    <property type="entry name" value="CYTOCHROME C OXIDASE ASSEMBLY PROTEIN COX11-RELATED"/>
    <property type="match status" value="1"/>
</dbReference>
<keyword evidence="7 10" id="KW-1133">Transmembrane helix</keyword>
<name>A0A1Y6EAQ7_9HYPH</name>
<dbReference type="AlphaFoldDB" id="A0A1Y6EAQ7"/>
<comment type="function">
    <text evidence="1 10">Exerts its effect at some terminal stage of cytochrome c oxidase synthesis, probably by being involved in the insertion of the copper B into subunit I.</text>
</comment>
<dbReference type="GO" id="GO:0005507">
    <property type="term" value="F:copper ion binding"/>
    <property type="evidence" value="ECO:0007669"/>
    <property type="project" value="InterPro"/>
</dbReference>
<keyword evidence="10" id="KW-0997">Cell inner membrane</keyword>
<evidence type="ECO:0000256" key="1">
    <source>
        <dbReference type="ARBA" id="ARBA00004007"/>
    </source>
</evidence>
<dbReference type="HAMAP" id="MF_00155">
    <property type="entry name" value="CtaG"/>
    <property type="match status" value="1"/>
</dbReference>
<keyword evidence="9 10" id="KW-0472">Membrane</keyword>
<evidence type="ECO:0000256" key="3">
    <source>
        <dbReference type="ARBA" id="ARBA00009620"/>
    </source>
</evidence>